<protein>
    <submittedName>
        <fullName evidence="2">Uncharacterized protein</fullName>
    </submittedName>
</protein>
<evidence type="ECO:0000313" key="3">
    <source>
        <dbReference type="Proteomes" id="UP000243459"/>
    </source>
</evidence>
<keyword evidence="3" id="KW-1185">Reference proteome</keyword>
<dbReference type="AlphaFoldDB" id="A0A5P1EX57"/>
<organism evidence="2 3">
    <name type="scientific">Asparagus officinalis</name>
    <name type="common">Garden asparagus</name>
    <dbReference type="NCBI Taxonomy" id="4686"/>
    <lineage>
        <taxon>Eukaryota</taxon>
        <taxon>Viridiplantae</taxon>
        <taxon>Streptophyta</taxon>
        <taxon>Embryophyta</taxon>
        <taxon>Tracheophyta</taxon>
        <taxon>Spermatophyta</taxon>
        <taxon>Magnoliopsida</taxon>
        <taxon>Liliopsida</taxon>
        <taxon>Asparagales</taxon>
        <taxon>Asparagaceae</taxon>
        <taxon>Asparagoideae</taxon>
        <taxon>Asparagus</taxon>
    </lineage>
</organism>
<feature type="region of interest" description="Disordered" evidence="1">
    <location>
        <begin position="95"/>
        <end position="114"/>
    </location>
</feature>
<dbReference type="Proteomes" id="UP000243459">
    <property type="component" value="Chromosome 5"/>
</dbReference>
<proteinExistence type="predicted"/>
<accession>A0A5P1EX57</accession>
<sequence>MGDSNSPGWCSTWTGARTRVPLRARTPSRLPGGILGSCWIQSRDFEQFWLPQDEEYFQGVPDIGYFPEGRRGGDSKLAAETSAPSALDVDELRRELQESQKKARSMEEALQKRDRAKALAKMEKETAEHVKRRVDKEHVTVAVASRSAAAVVDLQSRLPGPVPMAW</sequence>
<reference evidence="3" key="1">
    <citation type="journal article" date="2017" name="Nat. Commun.">
        <title>The asparagus genome sheds light on the origin and evolution of a young Y chromosome.</title>
        <authorList>
            <person name="Harkess A."/>
            <person name="Zhou J."/>
            <person name="Xu C."/>
            <person name="Bowers J.E."/>
            <person name="Van der Hulst R."/>
            <person name="Ayyampalayam S."/>
            <person name="Mercati F."/>
            <person name="Riccardi P."/>
            <person name="McKain M.R."/>
            <person name="Kakrana A."/>
            <person name="Tang H."/>
            <person name="Ray J."/>
            <person name="Groenendijk J."/>
            <person name="Arikit S."/>
            <person name="Mathioni S.M."/>
            <person name="Nakano M."/>
            <person name="Shan H."/>
            <person name="Telgmann-Rauber A."/>
            <person name="Kanno A."/>
            <person name="Yue Z."/>
            <person name="Chen H."/>
            <person name="Li W."/>
            <person name="Chen Y."/>
            <person name="Xu X."/>
            <person name="Zhang Y."/>
            <person name="Luo S."/>
            <person name="Chen H."/>
            <person name="Gao J."/>
            <person name="Mao Z."/>
            <person name="Pires J.C."/>
            <person name="Luo M."/>
            <person name="Kudrna D."/>
            <person name="Wing R.A."/>
            <person name="Meyers B.C."/>
            <person name="Yi K."/>
            <person name="Kong H."/>
            <person name="Lavrijsen P."/>
            <person name="Sunseri F."/>
            <person name="Falavigna A."/>
            <person name="Ye Y."/>
            <person name="Leebens-Mack J.H."/>
            <person name="Chen G."/>
        </authorList>
    </citation>
    <scope>NUCLEOTIDE SEQUENCE [LARGE SCALE GENOMIC DNA]</scope>
    <source>
        <strain evidence="3">cv. DH0086</strain>
    </source>
</reference>
<dbReference type="EMBL" id="CM007385">
    <property type="protein sequence ID" value="ONK70033.1"/>
    <property type="molecule type" value="Genomic_DNA"/>
</dbReference>
<evidence type="ECO:0000256" key="1">
    <source>
        <dbReference type="SAM" id="MobiDB-lite"/>
    </source>
</evidence>
<name>A0A5P1EX57_ASPOF</name>
<dbReference type="Gramene" id="ONK70033">
    <property type="protein sequence ID" value="ONK70033"/>
    <property type="gene ID" value="A4U43_C05F29560"/>
</dbReference>
<evidence type="ECO:0000313" key="2">
    <source>
        <dbReference type="EMBL" id="ONK70033.1"/>
    </source>
</evidence>
<gene>
    <name evidence="2" type="ORF">A4U43_C05F29560</name>
</gene>